<sequence>MADWNSCIGCLSTDGPAFITASILCVTSESICPCQLFTSTLQLSALFFFFFFSILGVSGWEREKESEAGKGKQE</sequence>
<keyword evidence="1" id="KW-0472">Membrane</keyword>
<dbReference type="Proteomes" id="UP000694726">
    <property type="component" value="Unplaced"/>
</dbReference>
<evidence type="ECO:0000313" key="2">
    <source>
        <dbReference type="Ensembl" id="ENSSSCP00015039081.1"/>
    </source>
</evidence>
<name>A0A8D0PVF9_PIG</name>
<protein>
    <submittedName>
        <fullName evidence="2">Uncharacterized protein</fullName>
    </submittedName>
</protein>
<evidence type="ECO:0000313" key="3">
    <source>
        <dbReference type="Proteomes" id="UP000694726"/>
    </source>
</evidence>
<proteinExistence type="predicted"/>
<organism evidence="2 3">
    <name type="scientific">Sus scrofa</name>
    <name type="common">Pig</name>
    <dbReference type="NCBI Taxonomy" id="9823"/>
    <lineage>
        <taxon>Eukaryota</taxon>
        <taxon>Metazoa</taxon>
        <taxon>Chordata</taxon>
        <taxon>Craniata</taxon>
        <taxon>Vertebrata</taxon>
        <taxon>Euteleostomi</taxon>
        <taxon>Mammalia</taxon>
        <taxon>Eutheria</taxon>
        <taxon>Laurasiatheria</taxon>
        <taxon>Artiodactyla</taxon>
        <taxon>Suina</taxon>
        <taxon>Suidae</taxon>
        <taxon>Sus</taxon>
    </lineage>
</organism>
<dbReference type="Ensembl" id="ENSSSCT00015095195.1">
    <property type="protein sequence ID" value="ENSSSCP00015039081.1"/>
    <property type="gene ID" value="ENSSSCG00015071005.1"/>
</dbReference>
<accession>A0A8D0PVF9</accession>
<dbReference type="AlphaFoldDB" id="A0A8D0PVF9"/>
<evidence type="ECO:0000256" key="1">
    <source>
        <dbReference type="SAM" id="Phobius"/>
    </source>
</evidence>
<reference evidence="2" key="1">
    <citation type="submission" date="2025-08" db="UniProtKB">
        <authorList>
            <consortium name="Ensembl"/>
        </authorList>
    </citation>
    <scope>IDENTIFICATION</scope>
</reference>
<feature type="transmembrane region" description="Helical" evidence="1">
    <location>
        <begin position="43"/>
        <end position="60"/>
    </location>
</feature>
<keyword evidence="1" id="KW-0812">Transmembrane</keyword>
<keyword evidence="1" id="KW-1133">Transmembrane helix</keyword>